<sequence>MIERFKTIFHKPDEVFVLGEKEIEDLIFEAGRIIRAEKNLITLKDGKVIFVGDTHGDLDATRNVISKYLNSKNKVVFLGDYVDRGPNSMENINFLLISKILYPKNLLLLQGNHEGRGIIKFYPADFWEGLSGRLYSLYSSLLSKLPLAAITKNGIIALHGALPNVFRVEEINEIEVGSDLWREITWGDFREREGKFLGDDPFTRRPQFGRGYFQEIMDRLGMNVLIRSHQPDAEGRMYGGRCLTIFTSHAYLQRRTIAISNLKKEVRTVEDLEVLEV</sequence>
<name>A0A520KWA4_9EURY</name>
<dbReference type="Proteomes" id="UP000320766">
    <property type="component" value="Unassembled WGS sequence"/>
</dbReference>
<proteinExistence type="predicted"/>
<reference evidence="2 3" key="1">
    <citation type="journal article" date="2019" name="Nat. Microbiol.">
        <title>Wide diversity of methane and short-chain alkane metabolisms in uncultured archaea.</title>
        <authorList>
            <person name="Borrel G."/>
            <person name="Adam P.S."/>
            <person name="McKay L.J."/>
            <person name="Chen L.X."/>
            <person name="Sierra-Garcia I.N."/>
            <person name="Sieber C.M."/>
            <person name="Letourneur Q."/>
            <person name="Ghozlane A."/>
            <person name="Andersen G.L."/>
            <person name="Li W.J."/>
            <person name="Hallam S.J."/>
            <person name="Muyzer G."/>
            <person name="de Oliveira V.M."/>
            <person name="Inskeep W.P."/>
            <person name="Banfield J.F."/>
            <person name="Gribaldo S."/>
        </authorList>
    </citation>
    <scope>NUCLEOTIDE SEQUENCE [LARGE SCALE GENOMIC DNA]</scope>
    <source>
        <strain evidence="2">NM1b</strain>
    </source>
</reference>
<evidence type="ECO:0000313" key="2">
    <source>
        <dbReference type="EMBL" id="RZN68438.1"/>
    </source>
</evidence>
<comment type="caution">
    <text evidence="2">The sequence shown here is derived from an EMBL/GenBank/DDBJ whole genome shotgun (WGS) entry which is preliminary data.</text>
</comment>
<dbReference type="CDD" id="cd00144">
    <property type="entry name" value="MPP_PPP_family"/>
    <property type="match status" value="1"/>
</dbReference>
<dbReference type="Pfam" id="PF00149">
    <property type="entry name" value="Metallophos"/>
    <property type="match status" value="1"/>
</dbReference>
<dbReference type="SMART" id="SM00156">
    <property type="entry name" value="PP2Ac"/>
    <property type="match status" value="1"/>
</dbReference>
<dbReference type="InterPro" id="IPR006186">
    <property type="entry name" value="Ser/Thr-sp_prot-phosphatase"/>
</dbReference>
<dbReference type="InterPro" id="IPR029052">
    <property type="entry name" value="Metallo-depent_PP-like"/>
</dbReference>
<dbReference type="PANTHER" id="PTHR11668">
    <property type="entry name" value="SERINE/THREONINE PROTEIN PHOSPHATASE"/>
    <property type="match status" value="1"/>
</dbReference>
<accession>A0A520KWA4</accession>
<dbReference type="PANTHER" id="PTHR11668:SF496">
    <property type="entry name" value="SERINE_THREONINE-PROTEIN PHOSPHATASE"/>
    <property type="match status" value="1"/>
</dbReference>
<feature type="domain" description="Serine/threonine specific protein phosphatases" evidence="1">
    <location>
        <begin position="18"/>
        <end position="276"/>
    </location>
</feature>
<dbReference type="AlphaFoldDB" id="A0A520KWA4"/>
<dbReference type="Gene3D" id="3.60.21.10">
    <property type="match status" value="1"/>
</dbReference>
<dbReference type="EMBL" id="RXIL01000107">
    <property type="protein sequence ID" value="RZN68438.1"/>
    <property type="molecule type" value="Genomic_DNA"/>
</dbReference>
<gene>
    <name evidence="2" type="ORF">EF807_05900</name>
</gene>
<protein>
    <recommendedName>
        <fullName evidence="1">Serine/threonine specific protein phosphatases domain-containing protein</fullName>
    </recommendedName>
</protein>
<dbReference type="GO" id="GO:0016787">
    <property type="term" value="F:hydrolase activity"/>
    <property type="evidence" value="ECO:0007669"/>
    <property type="project" value="InterPro"/>
</dbReference>
<dbReference type="SUPFAM" id="SSF56300">
    <property type="entry name" value="Metallo-dependent phosphatases"/>
    <property type="match status" value="1"/>
</dbReference>
<dbReference type="InterPro" id="IPR004843">
    <property type="entry name" value="Calcineurin-like_PHP"/>
</dbReference>
<dbReference type="PRINTS" id="PR00114">
    <property type="entry name" value="STPHPHTASE"/>
</dbReference>
<evidence type="ECO:0000313" key="3">
    <source>
        <dbReference type="Proteomes" id="UP000320766"/>
    </source>
</evidence>
<evidence type="ECO:0000259" key="1">
    <source>
        <dbReference type="SMART" id="SM00156"/>
    </source>
</evidence>
<dbReference type="InterPro" id="IPR050341">
    <property type="entry name" value="PP1_catalytic_subunit"/>
</dbReference>
<organism evidence="2 3">
    <name type="scientific">Candidatus Methanolliviera hydrocarbonicum</name>
    <dbReference type="NCBI Taxonomy" id="2491085"/>
    <lineage>
        <taxon>Archaea</taxon>
        <taxon>Methanobacteriati</taxon>
        <taxon>Methanobacteriota</taxon>
        <taxon>Candidatus Methanoliparia</taxon>
        <taxon>Candidatus Methanoliparales</taxon>
        <taxon>Candidatus Methanollivieraceae</taxon>
        <taxon>Candidatus Methanolliviera</taxon>
    </lineage>
</organism>